<protein>
    <submittedName>
        <fullName evidence="2">Putative hydrolase</fullName>
    </submittedName>
</protein>
<dbReference type="InterPro" id="IPR029058">
    <property type="entry name" value="AB_hydrolase_fold"/>
</dbReference>
<geneLocation type="plasmid" evidence="2 3">
    <name>pRAHAQ01</name>
</geneLocation>
<evidence type="ECO:0000313" key="2">
    <source>
        <dbReference type="EMBL" id="ADW76270.1"/>
    </source>
</evidence>
<dbReference type="Pfam" id="PF12697">
    <property type="entry name" value="Abhydrolase_6"/>
    <property type="match status" value="1"/>
</dbReference>
<dbReference type="EMBL" id="CP002506">
    <property type="protein sequence ID" value="ADW76270.1"/>
    <property type="molecule type" value="Genomic_DNA"/>
</dbReference>
<evidence type="ECO:0000259" key="1">
    <source>
        <dbReference type="Pfam" id="PF12697"/>
    </source>
</evidence>
<dbReference type="Proteomes" id="UP000007257">
    <property type="component" value="Plasmid pRAHAQ01"/>
</dbReference>
<dbReference type="OrthoDB" id="7024245at2"/>
<keyword evidence="2" id="KW-0378">Hydrolase</keyword>
<dbReference type="InterPro" id="IPR000073">
    <property type="entry name" value="AB_hydrolase_1"/>
</dbReference>
<reference evidence="2 3" key="2">
    <citation type="journal article" date="2012" name="J. Bacteriol.">
        <title>Complete Genome Sequence of Rahnella sp. Strain Y9602, a Gammaproteobacterium Isolate from Metal- and Radionuclide-Contaminated Soil.</title>
        <authorList>
            <person name="Martinez R.J."/>
            <person name="Bruce D."/>
            <person name="Detter C."/>
            <person name="Goodwin L.A."/>
            <person name="Han J."/>
            <person name="Han C.S."/>
            <person name="Held B."/>
            <person name="Land M.L."/>
            <person name="Mikhailova N."/>
            <person name="Nolan M."/>
            <person name="Pennacchio L."/>
            <person name="Pitluck S."/>
            <person name="Tapia R."/>
            <person name="Woyke T."/>
            <person name="Sobecky P.A."/>
        </authorList>
    </citation>
    <scope>NUCLEOTIDE SEQUENCE [LARGE SCALE GENOMIC DNA]</scope>
    <source>
        <strain evidence="2 3">Y9602</strain>
        <plasmid evidence="2 3">pRAHAQ01</plasmid>
    </source>
</reference>
<reference evidence="3" key="1">
    <citation type="submission" date="2011-01" db="EMBL/GenBank/DDBJ databases">
        <title>Complete sequence of plasmid1 of Rahnella sp. Y9602.</title>
        <authorList>
            <consortium name="US DOE Joint Genome Institute"/>
            <person name="Lucas S."/>
            <person name="Copeland A."/>
            <person name="Lapidus A."/>
            <person name="Cheng J.-F."/>
            <person name="Goodwin L."/>
            <person name="Pitluck S."/>
            <person name="Lu M."/>
            <person name="Detter J.C."/>
            <person name="Han C."/>
            <person name="Tapia R."/>
            <person name="Land M."/>
            <person name="Hauser L."/>
            <person name="Kyrpides N."/>
            <person name="Ivanova N."/>
            <person name="Ovchinnikova G."/>
            <person name="Pagani I."/>
            <person name="Sobecky P.A."/>
            <person name="Martinez R.J."/>
            <person name="Woyke T."/>
        </authorList>
    </citation>
    <scope>NUCLEOTIDE SEQUENCE [LARGE SCALE GENOMIC DNA]</scope>
    <source>
        <strain evidence="3">Y9602</strain>
        <plasmid evidence="3">pRAHAQ01</plasmid>
    </source>
</reference>
<dbReference type="GO" id="GO:0016787">
    <property type="term" value="F:hydrolase activity"/>
    <property type="evidence" value="ECO:0007669"/>
    <property type="project" value="UniProtKB-KW"/>
</dbReference>
<dbReference type="Gene3D" id="3.40.50.1820">
    <property type="entry name" value="alpha/beta hydrolase"/>
    <property type="match status" value="1"/>
</dbReference>
<dbReference type="HOGENOM" id="CLU_1018912_0_0_6"/>
<evidence type="ECO:0000313" key="3">
    <source>
        <dbReference type="Proteomes" id="UP000007257"/>
    </source>
</evidence>
<dbReference type="KEGG" id="rah:Rahaq_4690"/>
<dbReference type="eggNOG" id="COG1073">
    <property type="taxonomic scope" value="Bacteria"/>
</dbReference>
<dbReference type="SUPFAM" id="SSF53474">
    <property type="entry name" value="alpha/beta-Hydrolases"/>
    <property type="match status" value="1"/>
</dbReference>
<sequence>MDNLLVSLTDKLSTPAVFPMRPSEVQQLALMRTETVHCGPYRSRVLISQGPMQAAKKALVLHGWGGHPLMLAQAKDILLAQGYEVYLPFLLGHDPQTPAPCDFPAQCQLLLTLQNTFGAFDTVVAHSAGGLITALSASLGFRFSRLVLMSVPASFTSLLQHYLRQNHLPESYLAPLCAWYQARFPAPEMPATDSLFALGDIPALILQGQQDTRINPADAWKIHRQLPGSQLALIEHTGHLGVLTHQRTQYELNAFLRTANADPEKRSHYVGSH</sequence>
<accession>A0A0H3FHM5</accession>
<keyword evidence="2" id="KW-0614">Plasmid</keyword>
<gene>
    <name evidence="2" type="ordered locus">Rahaq_4690</name>
</gene>
<dbReference type="AlphaFoldDB" id="A0A0H3FHM5"/>
<proteinExistence type="predicted"/>
<feature type="domain" description="AB hydrolase-1" evidence="1">
    <location>
        <begin position="59"/>
        <end position="243"/>
    </location>
</feature>
<organism evidence="2 3">
    <name type="scientific">Rahnella sp. (strain Y9602)</name>
    <dbReference type="NCBI Taxonomy" id="2703885"/>
    <lineage>
        <taxon>Bacteria</taxon>
        <taxon>Pseudomonadati</taxon>
        <taxon>Pseudomonadota</taxon>
        <taxon>Gammaproteobacteria</taxon>
        <taxon>Enterobacterales</taxon>
        <taxon>Yersiniaceae</taxon>
        <taxon>Rahnella</taxon>
    </lineage>
</organism>
<name>A0A0H3FHM5_RAHSY</name>